<dbReference type="AlphaFoldDB" id="A0A1S1YSY3"/>
<evidence type="ECO:0000256" key="1">
    <source>
        <dbReference type="SAM" id="SignalP"/>
    </source>
</evidence>
<accession>A0A1S1YSY3</accession>
<dbReference type="EMBL" id="JRYR02000002">
    <property type="protein sequence ID" value="OHX64141.1"/>
    <property type="molecule type" value="Genomic_DNA"/>
</dbReference>
<organism evidence="2 3">
    <name type="scientific">Flammeovirga pacifica</name>
    <dbReference type="NCBI Taxonomy" id="915059"/>
    <lineage>
        <taxon>Bacteria</taxon>
        <taxon>Pseudomonadati</taxon>
        <taxon>Bacteroidota</taxon>
        <taxon>Cytophagia</taxon>
        <taxon>Cytophagales</taxon>
        <taxon>Flammeovirgaceae</taxon>
        <taxon>Flammeovirga</taxon>
    </lineage>
</organism>
<reference evidence="2 3" key="1">
    <citation type="journal article" date="2012" name="Int. J. Syst. Evol. Microbiol.">
        <title>Flammeovirga pacifica sp. nov., isolated from deep-sea sediment.</title>
        <authorList>
            <person name="Xu H."/>
            <person name="Fu Y."/>
            <person name="Yang N."/>
            <person name="Ding Z."/>
            <person name="Lai Q."/>
            <person name="Zeng R."/>
        </authorList>
    </citation>
    <scope>NUCLEOTIDE SEQUENCE [LARGE SCALE GENOMIC DNA]</scope>
    <source>
        <strain evidence="3">DSM 24597 / LMG 26175 / WPAGA1</strain>
    </source>
</reference>
<sequence length="131" mass="15378">MKTNLTRKLLITLITTLSVLSLNAQSRNSWYSKDLAVNFTRVTDQLYWSNSMIDSGIKYHFEVNFSKNFPRYTLVTEPHHDEASVSKVIKHHLNNNGTVKQYLVEEKHSVVKDKYYVYFLVKPKPKKEVIQ</sequence>
<dbReference type="OrthoDB" id="9857578at2"/>
<evidence type="ECO:0000313" key="2">
    <source>
        <dbReference type="EMBL" id="OHX64141.1"/>
    </source>
</evidence>
<name>A0A1S1YSY3_FLAPC</name>
<dbReference type="Proteomes" id="UP000179797">
    <property type="component" value="Unassembled WGS sequence"/>
</dbReference>
<keyword evidence="3" id="KW-1185">Reference proteome</keyword>
<evidence type="ECO:0000313" key="3">
    <source>
        <dbReference type="Proteomes" id="UP000179797"/>
    </source>
</evidence>
<proteinExistence type="predicted"/>
<feature type="chain" id="PRO_5010164063" evidence="1">
    <location>
        <begin position="25"/>
        <end position="131"/>
    </location>
</feature>
<gene>
    <name evidence="2" type="ORF">NH26_21285</name>
</gene>
<dbReference type="RefSeq" id="WP_044226344.1">
    <property type="nucleotide sequence ID" value="NZ_JRYR02000002.1"/>
</dbReference>
<comment type="caution">
    <text evidence="2">The sequence shown here is derived from an EMBL/GenBank/DDBJ whole genome shotgun (WGS) entry which is preliminary data.</text>
</comment>
<protein>
    <submittedName>
        <fullName evidence="2">Uncharacterized protein</fullName>
    </submittedName>
</protein>
<keyword evidence="1" id="KW-0732">Signal</keyword>
<feature type="signal peptide" evidence="1">
    <location>
        <begin position="1"/>
        <end position="24"/>
    </location>
</feature>